<dbReference type="InterPro" id="IPR036513">
    <property type="entry name" value="STAS_dom_sf"/>
</dbReference>
<dbReference type="GeneID" id="2912029"/>
<evidence type="ECO:0000256" key="1">
    <source>
        <dbReference type="ARBA" id="ARBA00004141"/>
    </source>
</evidence>
<evidence type="ECO:0000256" key="4">
    <source>
        <dbReference type="ARBA" id="ARBA00023136"/>
    </source>
</evidence>
<accession>A0A1D8NIA6</accession>
<dbReference type="Gene3D" id="3.30.750.24">
    <property type="entry name" value="STAS domain"/>
    <property type="match status" value="1"/>
</dbReference>
<evidence type="ECO:0000313" key="8">
    <source>
        <dbReference type="EMBL" id="AOW05367.1"/>
    </source>
</evidence>
<dbReference type="OMA" id="TGPMSVT"/>
<evidence type="ECO:0000256" key="3">
    <source>
        <dbReference type="ARBA" id="ARBA00022989"/>
    </source>
</evidence>
<evidence type="ECO:0000313" key="9">
    <source>
        <dbReference type="EMBL" id="RDW28765.1"/>
    </source>
</evidence>
<feature type="domain" description="STAS" evidence="7">
    <location>
        <begin position="542"/>
        <end position="674"/>
    </location>
</feature>
<dbReference type="RefSeq" id="XP_503901.1">
    <property type="nucleotide sequence ID" value="XM_503901.1"/>
</dbReference>
<dbReference type="KEGG" id="yli:2912029"/>
<dbReference type="VEuPathDB" id="FungiDB:YALI1_E16390g"/>
<sequence>MTGENTPLLHKVTISEPGTPPRPGTPTLRPNLIRHISNNSVKPSSSSSNDDDHHRLVPPPTPKALRPKMKSYWAYYIPAMEWIPHYTATKFWGDFCAGVSLASFQIPLSMSYATSLAHLPAVAGLYGLVIPPLVYAIFGSVPQMIVGPEAAISLVVGHALKPYLHPDSDNVIKPIEANGIIAGATGAILLFAGLVRFGFLDSVLSRALLRGFISAVGIVMCIDQSLGLLKLNGLFAELSPNNETTFSKLVFVITHWHQAHKLTAAIGLSALVVLVILRSLKKRLREKISWMLFVPEILIVVVVCTVLTDVFDWDREGVLVLGKVKPGKLHLRFPLTPSTWTDFKATFSASFILAVLGFFESTIAAKSLGTTFDVAVSTNRELVALGLCNFFGSLFCALPAFGGYGRSKINALSGATTQMSSAVLAIITMLCTAYLMPYFFYLPSCVLSAVITVVGLSLLEEAPGDIAFYWKVGGYQELFTLFLTLSTTIFWSVETGIAVGVGLSVVRVIHHATRPRIQILARKPGTNDFFNADLSLDNEDGTHSELEDIHGCLIVKIPEPLTFANTGDLRTRLGRLELYGSMKVHPSHPRIRDDDMTQFVIFDLNGMTEIDVSAAQILMEIVSRYKDRGLEVYFTRVPNDHKIRQLLDKSGISKLVADDNAVYYNSIEEALRHIDSEA</sequence>
<dbReference type="AlphaFoldDB" id="A0A1D8NIA6"/>
<reference evidence="9 11" key="2">
    <citation type="submission" date="2018-07" db="EMBL/GenBank/DDBJ databases">
        <title>Draft Genome Assemblies for Five Robust Yarrowia lipolytica Strains Exhibiting High Lipid Production and Pentose Sugar Utilization and Sugar Alcohol Secretion from Undetoxified Lignocellulosic Biomass Hydrolysates.</title>
        <authorList>
            <consortium name="DOE Joint Genome Institute"/>
            <person name="Walker C."/>
            <person name="Ryu S."/>
            <person name="Na H."/>
            <person name="Zane M."/>
            <person name="LaButti K."/>
            <person name="Lipzen A."/>
            <person name="Haridas S."/>
            <person name="Barry K."/>
            <person name="Grigoriev I.V."/>
            <person name="Quarterman J."/>
            <person name="Slininger P."/>
            <person name="Dien B."/>
            <person name="Trinh C.T."/>
        </authorList>
    </citation>
    <scope>NUCLEOTIDE SEQUENCE [LARGE SCALE GENOMIC DNA]</scope>
    <source>
        <strain evidence="9 11">YB392</strain>
    </source>
</reference>
<evidence type="ECO:0000256" key="2">
    <source>
        <dbReference type="ARBA" id="ARBA00022692"/>
    </source>
</evidence>
<dbReference type="Pfam" id="PF01740">
    <property type="entry name" value="STAS"/>
    <property type="match status" value="1"/>
</dbReference>
<dbReference type="InterPro" id="IPR002645">
    <property type="entry name" value="STAS_dom"/>
</dbReference>
<dbReference type="PROSITE" id="PS50801">
    <property type="entry name" value="STAS"/>
    <property type="match status" value="1"/>
</dbReference>
<evidence type="ECO:0000259" key="7">
    <source>
        <dbReference type="PROSITE" id="PS50801"/>
    </source>
</evidence>
<keyword evidence="2 6" id="KW-0812">Transmembrane</keyword>
<keyword evidence="3 6" id="KW-1133">Transmembrane helix</keyword>
<evidence type="ECO:0000313" key="11">
    <source>
        <dbReference type="Proteomes" id="UP000256601"/>
    </source>
</evidence>
<evidence type="ECO:0000256" key="5">
    <source>
        <dbReference type="SAM" id="MobiDB-lite"/>
    </source>
</evidence>
<name>A0A1D8NIA6_YARLL</name>
<feature type="transmembrane region" description="Helical" evidence="6">
    <location>
        <begin position="479"/>
        <end position="506"/>
    </location>
</feature>
<feature type="transmembrane region" description="Helical" evidence="6">
    <location>
        <begin position="343"/>
        <end position="361"/>
    </location>
</feature>
<evidence type="ECO:0000256" key="6">
    <source>
        <dbReference type="SAM" id="Phobius"/>
    </source>
</evidence>
<dbReference type="GO" id="GO:0016020">
    <property type="term" value="C:membrane"/>
    <property type="evidence" value="ECO:0007669"/>
    <property type="project" value="UniProtKB-SubCell"/>
</dbReference>
<feature type="compositionally biased region" description="Low complexity" evidence="5">
    <location>
        <begin position="37"/>
        <end position="48"/>
    </location>
</feature>
<dbReference type="InterPro" id="IPR001902">
    <property type="entry name" value="SLC26A/SulP_fam"/>
</dbReference>
<comment type="subcellular location">
    <subcellularLocation>
        <location evidence="1">Membrane</location>
        <topology evidence="1">Multi-pass membrane protein</topology>
    </subcellularLocation>
</comment>
<feature type="transmembrane region" description="Helical" evidence="6">
    <location>
        <begin position="411"/>
        <end position="431"/>
    </location>
</feature>
<dbReference type="Pfam" id="PF00916">
    <property type="entry name" value="Sulfate_transp"/>
    <property type="match status" value="1"/>
</dbReference>
<dbReference type="PANTHER" id="PTHR11814">
    <property type="entry name" value="SULFATE TRANSPORTER"/>
    <property type="match status" value="1"/>
</dbReference>
<dbReference type="InterPro" id="IPR011547">
    <property type="entry name" value="SLC26A/SulP_dom"/>
</dbReference>
<evidence type="ECO:0000313" key="10">
    <source>
        <dbReference type="Proteomes" id="UP000182444"/>
    </source>
</evidence>
<gene>
    <name evidence="9" type="ORF">B0I71DRAFT_126979</name>
    <name evidence="8" type="ORF">YALI1_E16390g</name>
</gene>
<dbReference type="OrthoDB" id="427213at2759"/>
<proteinExistence type="predicted"/>
<dbReference type="CDD" id="cd07042">
    <property type="entry name" value="STAS_SulP_like_sulfate_transporter"/>
    <property type="match status" value="1"/>
</dbReference>
<feature type="transmembrane region" description="Helical" evidence="6">
    <location>
        <begin position="438"/>
        <end position="459"/>
    </location>
</feature>
<feature type="transmembrane region" description="Helical" evidence="6">
    <location>
        <begin position="177"/>
        <end position="195"/>
    </location>
</feature>
<dbReference type="SUPFAM" id="SSF52091">
    <property type="entry name" value="SpoIIaa-like"/>
    <property type="match status" value="1"/>
</dbReference>
<dbReference type="VEuPathDB" id="FungiDB:YALI0_E13442g"/>
<feature type="transmembrane region" description="Helical" evidence="6">
    <location>
        <begin position="382"/>
        <end position="405"/>
    </location>
</feature>
<organism evidence="8 10">
    <name type="scientific">Yarrowia lipolytica</name>
    <name type="common">Candida lipolytica</name>
    <dbReference type="NCBI Taxonomy" id="4952"/>
    <lineage>
        <taxon>Eukaryota</taxon>
        <taxon>Fungi</taxon>
        <taxon>Dikarya</taxon>
        <taxon>Ascomycota</taxon>
        <taxon>Saccharomycotina</taxon>
        <taxon>Dipodascomycetes</taxon>
        <taxon>Dipodascales</taxon>
        <taxon>Dipodascales incertae sedis</taxon>
        <taxon>Yarrowia</taxon>
    </lineage>
</organism>
<keyword evidence="4 6" id="KW-0472">Membrane</keyword>
<reference evidence="8 10" key="1">
    <citation type="journal article" date="2016" name="PLoS ONE">
        <title>Sequence Assembly of Yarrowia lipolytica Strain W29/CLIB89 Shows Transposable Element Diversity.</title>
        <authorList>
            <person name="Magnan C."/>
            <person name="Yu J."/>
            <person name="Chang I."/>
            <person name="Jahn E."/>
            <person name="Kanomata Y."/>
            <person name="Wu J."/>
            <person name="Zeller M."/>
            <person name="Oakes M."/>
            <person name="Baldi P."/>
            <person name="Sandmeyer S."/>
        </authorList>
    </citation>
    <scope>NUCLEOTIDE SEQUENCE [LARGE SCALE GENOMIC DNA]</scope>
    <source>
        <strain evidence="8">CLIB89</strain>
        <strain evidence="10">CLIB89(W29)</strain>
    </source>
</reference>
<feature type="transmembrane region" description="Helical" evidence="6">
    <location>
        <begin position="207"/>
        <end position="229"/>
    </location>
</feature>
<protein>
    <submittedName>
        <fullName evidence="9">Sulfate transporter family-domain-containing protein</fullName>
    </submittedName>
</protein>
<dbReference type="GO" id="GO:0055085">
    <property type="term" value="P:transmembrane transport"/>
    <property type="evidence" value="ECO:0007669"/>
    <property type="project" value="InterPro"/>
</dbReference>
<feature type="transmembrane region" description="Helical" evidence="6">
    <location>
        <begin position="292"/>
        <end position="311"/>
    </location>
</feature>
<feature type="region of interest" description="Disordered" evidence="5">
    <location>
        <begin position="1"/>
        <end position="62"/>
    </location>
</feature>
<feature type="transmembrane region" description="Helical" evidence="6">
    <location>
        <begin position="262"/>
        <end position="280"/>
    </location>
</feature>
<dbReference type="EMBL" id="KZ858950">
    <property type="protein sequence ID" value="RDW28765.1"/>
    <property type="molecule type" value="Genomic_DNA"/>
</dbReference>
<dbReference type="EMBL" id="CP017557">
    <property type="protein sequence ID" value="AOW05367.1"/>
    <property type="molecule type" value="Genomic_DNA"/>
</dbReference>
<dbReference type="Proteomes" id="UP000182444">
    <property type="component" value="Chromosome 1E"/>
</dbReference>
<feature type="transmembrane region" description="Helical" evidence="6">
    <location>
        <begin position="116"/>
        <end position="138"/>
    </location>
</feature>
<dbReference type="Proteomes" id="UP000256601">
    <property type="component" value="Unassembled WGS sequence"/>
</dbReference>
<dbReference type="eggNOG" id="KOG0236">
    <property type="taxonomic scope" value="Eukaryota"/>
</dbReference>